<dbReference type="CDD" id="cd02440">
    <property type="entry name" value="AdoMet_MTases"/>
    <property type="match status" value="1"/>
</dbReference>
<comment type="caution">
    <text evidence="3">The sequence shown here is derived from an EMBL/GenBank/DDBJ whole genome shotgun (WGS) entry which is preliminary data.</text>
</comment>
<dbReference type="GO" id="GO:0008168">
    <property type="term" value="F:methyltransferase activity"/>
    <property type="evidence" value="ECO:0007669"/>
    <property type="project" value="UniProtKB-KW"/>
</dbReference>
<dbReference type="Pfam" id="PF13649">
    <property type="entry name" value="Methyltransf_25"/>
    <property type="match status" value="1"/>
</dbReference>
<keyword evidence="3" id="KW-0808">Transferase</keyword>
<dbReference type="RefSeq" id="WP_283832329.1">
    <property type="nucleotide sequence ID" value="NZ_JASJEU010000018.1"/>
</dbReference>
<sequence length="313" mass="34431">MPENHMPAAPSGADRPATNTFVPLLTTRDWNAEWKELQKVRRRADDSSYWDKRAETFTSKDAPTPYVERFLALAGVRPGETVLDMGCGTGALSLPLGRAGHEVIAADFSRGMLDRMEEALARNGVTSVRPVLMSWEDDWAAHGISPESVDVALASRSIATADLKDSLMRLTDTARRRVGITLTTGSSPRTDARLMQAIGLQELLGRDYLYAFNILADAGLMPELAYIESTREVTFDSFDEAYAELTHMVESAAGGVVSSAELTRALERLRTWTKETLEPNPHAGEPDADGEPTKPLRLHGGRTITWAFIAWNK</sequence>
<dbReference type="Gene3D" id="3.40.50.150">
    <property type="entry name" value="Vaccinia Virus protein VP39"/>
    <property type="match status" value="1"/>
</dbReference>
<proteinExistence type="predicted"/>
<dbReference type="InterPro" id="IPR041698">
    <property type="entry name" value="Methyltransf_25"/>
</dbReference>
<dbReference type="SUPFAM" id="SSF53335">
    <property type="entry name" value="S-adenosyl-L-methionine-dependent methyltransferases"/>
    <property type="match status" value="1"/>
</dbReference>
<evidence type="ECO:0000313" key="3">
    <source>
        <dbReference type="EMBL" id="MDJ1650987.1"/>
    </source>
</evidence>
<feature type="region of interest" description="Disordered" evidence="1">
    <location>
        <begin position="275"/>
        <end position="298"/>
    </location>
</feature>
<feature type="domain" description="Methyltransferase" evidence="2">
    <location>
        <begin position="82"/>
        <end position="160"/>
    </location>
</feature>
<dbReference type="GO" id="GO:0032259">
    <property type="term" value="P:methylation"/>
    <property type="evidence" value="ECO:0007669"/>
    <property type="project" value="UniProtKB-KW"/>
</dbReference>
<accession>A0ABT7DP30</accession>
<keyword evidence="3" id="KW-0489">Methyltransferase</keyword>
<reference evidence="3 4" key="1">
    <citation type="submission" date="2023-05" db="EMBL/GenBank/DDBJ databases">
        <title>Gordonibacter KGMB12511T sp. nov., isolated from faeces of healthy Korean.</title>
        <authorList>
            <person name="Kim H.S."/>
            <person name="Kim J.-S."/>
            <person name="Suh M.K."/>
            <person name="Eom M.K."/>
            <person name="Do H.E."/>
            <person name="Lee J.-S."/>
        </authorList>
    </citation>
    <scope>NUCLEOTIDE SEQUENCE [LARGE SCALE GENOMIC DNA]</scope>
    <source>
        <strain evidence="3 4">KGMB12511</strain>
    </source>
</reference>
<dbReference type="EMBL" id="JASJEU010000018">
    <property type="protein sequence ID" value="MDJ1650987.1"/>
    <property type="molecule type" value="Genomic_DNA"/>
</dbReference>
<protein>
    <submittedName>
        <fullName evidence="3">Methyltransferase domain-containing protein</fullName>
    </submittedName>
</protein>
<name>A0ABT7DP30_9ACTN</name>
<keyword evidence="4" id="KW-1185">Reference proteome</keyword>
<dbReference type="Proteomes" id="UP001232750">
    <property type="component" value="Unassembled WGS sequence"/>
</dbReference>
<organism evidence="3 4">
    <name type="scientific">Gordonibacter faecis</name>
    <dbReference type="NCBI Taxonomy" id="3047475"/>
    <lineage>
        <taxon>Bacteria</taxon>
        <taxon>Bacillati</taxon>
        <taxon>Actinomycetota</taxon>
        <taxon>Coriobacteriia</taxon>
        <taxon>Eggerthellales</taxon>
        <taxon>Eggerthellaceae</taxon>
        <taxon>Gordonibacter</taxon>
    </lineage>
</organism>
<evidence type="ECO:0000313" key="4">
    <source>
        <dbReference type="Proteomes" id="UP001232750"/>
    </source>
</evidence>
<evidence type="ECO:0000256" key="1">
    <source>
        <dbReference type="SAM" id="MobiDB-lite"/>
    </source>
</evidence>
<dbReference type="InterPro" id="IPR029063">
    <property type="entry name" value="SAM-dependent_MTases_sf"/>
</dbReference>
<evidence type="ECO:0000259" key="2">
    <source>
        <dbReference type="Pfam" id="PF13649"/>
    </source>
</evidence>
<gene>
    <name evidence="3" type="ORF">QNJ86_09265</name>
</gene>